<name>A0A4C2EA34_9SACH</name>
<evidence type="ECO:0000313" key="5">
    <source>
        <dbReference type="Proteomes" id="UP000301737"/>
    </source>
</evidence>
<feature type="domain" description="WW" evidence="2">
    <location>
        <begin position="47"/>
        <end position="75"/>
    </location>
</feature>
<proteinExistence type="predicted"/>
<feature type="domain" description="WW" evidence="2">
    <location>
        <begin position="1"/>
        <end position="34"/>
    </location>
</feature>
<reference evidence="4 5" key="1">
    <citation type="submission" date="2019-01" db="EMBL/GenBank/DDBJ databases">
        <title>Draft Genome Sequencing of Zygosaccharomyces mellis Ca-7.</title>
        <authorList>
            <person name="Shiwa Y."/>
            <person name="Kanesaki Y."/>
            <person name="Ishige T."/>
            <person name="Mura K."/>
            <person name="Hori T."/>
            <person name="Tamura T."/>
        </authorList>
    </citation>
    <scope>NUCLEOTIDE SEQUENCE [LARGE SCALE GENOMIC DNA]</scope>
    <source>
        <strain evidence="4 5">Ca-7</strain>
    </source>
</reference>
<evidence type="ECO:0008006" key="6">
    <source>
        <dbReference type="Google" id="ProtNLM"/>
    </source>
</evidence>
<dbReference type="PANTHER" id="PTHR11864:SF0">
    <property type="entry name" value="PRP40 PRE-MRNA PROCESSING FACTOR 40 HOMOLOG A (YEAST)"/>
    <property type="match status" value="1"/>
</dbReference>
<accession>A0A4C2EA34</accession>
<dbReference type="InterPro" id="IPR002713">
    <property type="entry name" value="FF_domain"/>
</dbReference>
<evidence type="ECO:0000259" key="2">
    <source>
        <dbReference type="PROSITE" id="PS50020"/>
    </source>
</evidence>
<dbReference type="InterPro" id="IPR036517">
    <property type="entry name" value="FF_domain_sf"/>
</dbReference>
<dbReference type="CDD" id="cd00201">
    <property type="entry name" value="WW"/>
    <property type="match status" value="2"/>
</dbReference>
<dbReference type="Pfam" id="PF00397">
    <property type="entry name" value="WW"/>
    <property type="match status" value="2"/>
</dbReference>
<dbReference type="SUPFAM" id="SSF81698">
    <property type="entry name" value="FF domain"/>
    <property type="match status" value="4"/>
</dbReference>
<dbReference type="InterPro" id="IPR036020">
    <property type="entry name" value="WW_dom_sf"/>
</dbReference>
<dbReference type="InterPro" id="IPR001202">
    <property type="entry name" value="WW_dom"/>
</dbReference>
<dbReference type="Gene3D" id="1.10.10.440">
    <property type="entry name" value="FF domain"/>
    <property type="match status" value="4"/>
</dbReference>
<evidence type="ECO:0000313" key="4">
    <source>
        <dbReference type="EMBL" id="GCF01035.1"/>
    </source>
</evidence>
<dbReference type="Gene3D" id="2.20.70.10">
    <property type="match status" value="2"/>
</dbReference>
<dbReference type="Proteomes" id="UP000301737">
    <property type="component" value="Unassembled WGS sequence"/>
</dbReference>
<dbReference type="GO" id="GO:0005685">
    <property type="term" value="C:U1 snRNP"/>
    <property type="evidence" value="ECO:0007669"/>
    <property type="project" value="TreeGrafter"/>
</dbReference>
<dbReference type="GO" id="GO:0045292">
    <property type="term" value="P:mRNA cis splicing, via spliceosome"/>
    <property type="evidence" value="ECO:0007669"/>
    <property type="project" value="InterPro"/>
</dbReference>
<dbReference type="OrthoDB" id="187617at2759"/>
<sequence length="570" mass="68088">MSSESLWKEAKDTSGRTYYYNAKTGQSRWDKPTELLSEQELILTKHGWKSSKTSDGKLYYYNSETKVSRWELPDLPEFRKEYEKEGVEEAPETRGLVHEDIDKYANPSQILNTSKKPKDEAKKEFIKMLQDNQVDSVWSFSRIISELGSKDPRYWMVEDDPLYRQQLFEEYFTSRSEEQLLKERTETSKFSEAFLEMLKTKPQIQYYTRWSTAKRLIVNEPIYKHSVVKESVKKQRFFEYVANLREEHEKSQRHLKTQALKELHDYLENIMFSSNTGRTDNDNDIPLIKWQTLTNNYLFEKNKRYMANKHFEVLTYEDVLRVYLELMKKVEKNLEEKLTAIQKVNYTKDRIARDNFKQLLRSPDIKIRANSKWQDIYPLIKNDPKFLQMLGTSGSSPLDLFLDIVEEKSITIAAQRSIAQNILIEKRFQWNENDLDINREIIKSHLRNDGQFTNVDNYDQDLIIDQLVQLQGERQKKQKLLEQRTFEEKKYFFKSMLRRIYGVVKPKPKTWEVALSDIQHTREYRELTDEHVKKKMFDEFIPEAPTTRSRTSVSHNPKKRPLGPDIELDY</sequence>
<keyword evidence="5" id="KW-1185">Reference proteome</keyword>
<feature type="domain" description="FF" evidence="3">
    <location>
        <begin position="187"/>
        <end position="243"/>
    </location>
</feature>
<dbReference type="Pfam" id="PF01846">
    <property type="entry name" value="FF"/>
    <property type="match status" value="3"/>
</dbReference>
<dbReference type="GO" id="GO:0003723">
    <property type="term" value="F:RNA binding"/>
    <property type="evidence" value="ECO:0007669"/>
    <property type="project" value="TreeGrafter"/>
</dbReference>
<dbReference type="SMART" id="SM00456">
    <property type="entry name" value="WW"/>
    <property type="match status" value="2"/>
</dbReference>
<feature type="compositionally biased region" description="Polar residues" evidence="1">
    <location>
        <begin position="546"/>
        <end position="555"/>
    </location>
</feature>
<comment type="caution">
    <text evidence="4">The sequence shown here is derived from an EMBL/GenBank/DDBJ whole genome shotgun (WGS) entry which is preliminary data.</text>
</comment>
<evidence type="ECO:0000256" key="1">
    <source>
        <dbReference type="SAM" id="MobiDB-lite"/>
    </source>
</evidence>
<dbReference type="SMART" id="SM00441">
    <property type="entry name" value="FF"/>
    <property type="match status" value="4"/>
</dbReference>
<organism evidence="4 5">
    <name type="scientific">Zygosaccharomyces mellis</name>
    <dbReference type="NCBI Taxonomy" id="42258"/>
    <lineage>
        <taxon>Eukaryota</taxon>
        <taxon>Fungi</taxon>
        <taxon>Dikarya</taxon>
        <taxon>Ascomycota</taxon>
        <taxon>Saccharomycotina</taxon>
        <taxon>Saccharomycetes</taxon>
        <taxon>Saccharomycetales</taxon>
        <taxon>Saccharomycetaceae</taxon>
        <taxon>Zygosaccharomyces</taxon>
    </lineage>
</organism>
<dbReference type="PROSITE" id="PS50020">
    <property type="entry name" value="WW_DOMAIN_2"/>
    <property type="match status" value="2"/>
</dbReference>
<dbReference type="EMBL" id="BIMX01000025">
    <property type="protein sequence ID" value="GCF01035.1"/>
    <property type="molecule type" value="Genomic_DNA"/>
</dbReference>
<dbReference type="GO" id="GO:0071004">
    <property type="term" value="C:U2-type prespliceosome"/>
    <property type="evidence" value="ECO:0007669"/>
    <property type="project" value="TreeGrafter"/>
</dbReference>
<dbReference type="AlphaFoldDB" id="A0A4C2EA34"/>
<dbReference type="PROSITE" id="PS01159">
    <property type="entry name" value="WW_DOMAIN_1"/>
    <property type="match status" value="2"/>
</dbReference>
<feature type="domain" description="FF" evidence="3">
    <location>
        <begin position="348"/>
        <end position="407"/>
    </location>
</feature>
<dbReference type="SUPFAM" id="SSF51045">
    <property type="entry name" value="WW domain"/>
    <property type="match status" value="2"/>
</dbReference>
<dbReference type="PANTHER" id="PTHR11864">
    <property type="entry name" value="PRE-MRNA-PROCESSING PROTEIN PRP40"/>
    <property type="match status" value="1"/>
</dbReference>
<dbReference type="PROSITE" id="PS51676">
    <property type="entry name" value="FF"/>
    <property type="match status" value="2"/>
</dbReference>
<gene>
    <name evidence="4" type="ORF">ZYGM_001996</name>
</gene>
<dbReference type="InterPro" id="IPR039726">
    <property type="entry name" value="Prp40-like"/>
</dbReference>
<protein>
    <recommendedName>
        <fullName evidence="6">Pre-mRNA-processing protein prp40</fullName>
    </recommendedName>
</protein>
<feature type="region of interest" description="Disordered" evidence="1">
    <location>
        <begin position="541"/>
        <end position="570"/>
    </location>
</feature>
<evidence type="ECO:0000259" key="3">
    <source>
        <dbReference type="PROSITE" id="PS51676"/>
    </source>
</evidence>